<accession>A0A2S5CIX8</accession>
<dbReference type="GO" id="GO:0009279">
    <property type="term" value="C:cell outer membrane"/>
    <property type="evidence" value="ECO:0007669"/>
    <property type="project" value="UniProtKB-SubCell"/>
</dbReference>
<proteinExistence type="inferred from homology"/>
<evidence type="ECO:0000259" key="4">
    <source>
        <dbReference type="Pfam" id="PF19838"/>
    </source>
</evidence>
<dbReference type="RefSeq" id="WP_103975104.1">
    <property type="nucleotide sequence ID" value="NZ_PGFZ01000008.1"/>
</dbReference>
<reference evidence="5 6" key="1">
    <citation type="submission" date="2017-11" db="EMBL/GenBank/DDBJ databases">
        <title>Draft Genome Sequence of Methylobacter psychrotolerans Sph1T, an Obligate Methanotroph from Low-Temperature Environments.</title>
        <authorList>
            <person name="Oshkin I.Y."/>
            <person name="Miroshnikov K."/>
            <person name="Belova S.E."/>
            <person name="Korzhenkov A."/>
            <person name="Toshchakov S.V."/>
            <person name="Dedysh S.N."/>
        </authorList>
    </citation>
    <scope>NUCLEOTIDE SEQUENCE [LARGE SCALE GENOMIC DNA]</scope>
    <source>
        <strain evidence="5 6">Sph1</strain>
    </source>
</reference>
<comment type="similarity">
    <text evidence="2">Belongs to the LptD family.</text>
</comment>
<organism evidence="5 6">
    <name type="scientific">Methylovulum psychrotolerans</name>
    <dbReference type="NCBI Taxonomy" id="1704499"/>
    <lineage>
        <taxon>Bacteria</taxon>
        <taxon>Pseudomonadati</taxon>
        <taxon>Pseudomonadota</taxon>
        <taxon>Gammaproteobacteria</taxon>
        <taxon>Methylococcales</taxon>
        <taxon>Methylococcaceae</taxon>
        <taxon>Methylovulum</taxon>
    </lineage>
</organism>
<comment type="caution">
    <text evidence="2">Lacks conserved residue(s) required for the propagation of feature annotation.</text>
</comment>
<sequence length="905" mass="101409" precursor="true">MLRRLFLVFLPSLTASNGHADTSVWACQQDKDTNEWVCLDDASPAAIPEAAASTPPKPIAPLTVAPPAVAPPLSLPPPVAPAVAAPLPAPVAVAVPPPTARVLKVPEPVVRPAIKPCASDPQCSADSREDDVQGWHIRLLDPAFSVQQEQVLHTLAAQFPRDPWANCMAAVGTQKNFTPVERLRERFPMDVKANYSEILDNEIGNYSGEVEMNRADQHAQSHAANYDSVSETLDLHGDVYYSDDELALHSDSANIKLATDQAKLRDTLFVYPATPLRGYAEAVYRDDKSLSHYQNVTYTSCRPGNQDWAIHASELKLNKFKGKGSAKHAWLEFKGAPVFYSPYLSFPIDNRRLSGFLAPVFGNTQTGGFHLSTPYYWNLAPNYDVILKPKYFSKRGYMLGSDFRYLTETSRGKVLLEYMPNDEVLSRARYQGSIKNSTQFSPNISANLDLNYVSDKNYFAELGNALNFPNFSFVKSQADINYIREGVALTARAENYQTIDPTLSGSQIPYRRLPQINLNLAHSFNAVVPLDVQLENESVYFQHDSLVNGQRFNFKPSVSFPMQTASAYLTPKVSLQHTDYVLTNQATAGLSKEVSRTVPIMSADTGLFLEKNFQFADKTLVHTLEPRLFYLYIPKVNQNQIPLFDTSVYDFWYSSMFRENRFSGSDRIQDANQVTTALTTRVVDPATGLERLKLSIGEIFYFRNRDVTLCGDYPSVLCAVSPVETQSSSPLVTEMSSQFNRHVAIDSGIQWDPHSNKIVRGKATIHLTGEPGEVINLGYLYRLNPLIPNRSNDITQSDMSFHWPIYSNWSMVGRWQYSWLYNSTQDGFIGLEKENCCWRFRIIGRQYLNSINVINNTDVLSNNTVEGTATTGIFFQIELKGLTGVGEQLDDFFVKSIYGYRKPGK</sequence>
<evidence type="ECO:0000313" key="5">
    <source>
        <dbReference type="EMBL" id="POZ50763.1"/>
    </source>
</evidence>
<dbReference type="EMBL" id="PGFZ01000008">
    <property type="protein sequence ID" value="POZ50763.1"/>
    <property type="molecule type" value="Genomic_DNA"/>
</dbReference>
<keyword evidence="2" id="KW-0732">Signal</keyword>
<gene>
    <name evidence="2" type="primary">lptD</name>
    <name evidence="5" type="ORF">AADEFJLK_03230</name>
</gene>
<comment type="caution">
    <text evidence="5">The sequence shown here is derived from an EMBL/GenBank/DDBJ whole genome shotgun (WGS) entry which is preliminary data.</text>
</comment>
<evidence type="ECO:0000259" key="3">
    <source>
        <dbReference type="Pfam" id="PF04453"/>
    </source>
</evidence>
<dbReference type="InterPro" id="IPR020889">
    <property type="entry name" value="LipoPS_assembly_LptD"/>
</dbReference>
<comment type="subcellular location">
    <subcellularLocation>
        <location evidence="2">Cell outer membrane</location>
    </subcellularLocation>
</comment>
<keyword evidence="2" id="KW-0472">Membrane</keyword>
<dbReference type="GO" id="GO:0015920">
    <property type="term" value="P:lipopolysaccharide transport"/>
    <property type="evidence" value="ECO:0007669"/>
    <property type="project" value="InterPro"/>
</dbReference>
<protein>
    <recommendedName>
        <fullName evidence="2">LPS-assembly protein LptD</fullName>
    </recommendedName>
</protein>
<dbReference type="InterPro" id="IPR050218">
    <property type="entry name" value="LptD"/>
</dbReference>
<evidence type="ECO:0000256" key="1">
    <source>
        <dbReference type="ARBA" id="ARBA00023237"/>
    </source>
</evidence>
<dbReference type="GO" id="GO:0043165">
    <property type="term" value="P:Gram-negative-bacterium-type cell outer membrane assembly"/>
    <property type="evidence" value="ECO:0007669"/>
    <property type="project" value="UniProtKB-UniRule"/>
</dbReference>
<comment type="subunit">
    <text evidence="2">Component of the lipopolysaccharide transport and assembly complex. Interacts with LptE and LptA.</text>
</comment>
<feature type="chain" id="PRO_5015791837" description="LPS-assembly protein LptD" evidence="2">
    <location>
        <begin position="21"/>
        <end position="905"/>
    </location>
</feature>
<dbReference type="Pfam" id="PF04453">
    <property type="entry name" value="LptD"/>
    <property type="match status" value="1"/>
</dbReference>
<dbReference type="PANTHER" id="PTHR30189:SF1">
    <property type="entry name" value="LPS-ASSEMBLY PROTEIN LPTD"/>
    <property type="match status" value="1"/>
</dbReference>
<evidence type="ECO:0000256" key="2">
    <source>
        <dbReference type="HAMAP-Rule" id="MF_01411"/>
    </source>
</evidence>
<evidence type="ECO:0000313" key="6">
    <source>
        <dbReference type="Proteomes" id="UP000237423"/>
    </source>
</evidence>
<dbReference type="HAMAP" id="MF_01411">
    <property type="entry name" value="LPS_assembly_LptD"/>
    <property type="match status" value="1"/>
</dbReference>
<dbReference type="Proteomes" id="UP000237423">
    <property type="component" value="Unassembled WGS sequence"/>
</dbReference>
<dbReference type="AlphaFoldDB" id="A0A2S5CIX8"/>
<dbReference type="Pfam" id="PF19838">
    <property type="entry name" value="LptD_2"/>
    <property type="match status" value="1"/>
</dbReference>
<feature type="domain" description="LPS-assembly protein LptD central" evidence="4">
    <location>
        <begin position="329"/>
        <end position="407"/>
    </location>
</feature>
<keyword evidence="1 2" id="KW-0998">Cell outer membrane</keyword>
<dbReference type="GO" id="GO:1990351">
    <property type="term" value="C:transporter complex"/>
    <property type="evidence" value="ECO:0007669"/>
    <property type="project" value="TreeGrafter"/>
</dbReference>
<feature type="domain" description="LptD C-terminal" evidence="3">
    <location>
        <begin position="429"/>
        <end position="809"/>
    </location>
</feature>
<dbReference type="PANTHER" id="PTHR30189">
    <property type="entry name" value="LPS-ASSEMBLY PROTEIN"/>
    <property type="match status" value="1"/>
</dbReference>
<feature type="signal peptide" evidence="2">
    <location>
        <begin position="1"/>
        <end position="20"/>
    </location>
</feature>
<name>A0A2S5CIX8_9GAMM</name>
<dbReference type="InterPro" id="IPR045659">
    <property type="entry name" value="LptD_2"/>
</dbReference>
<comment type="function">
    <text evidence="2">Together with LptE, is involved in the assembly of lipopolysaccharide (LPS) at the surface of the outer membrane.</text>
</comment>
<dbReference type="InterPro" id="IPR007543">
    <property type="entry name" value="LptD_C"/>
</dbReference>